<dbReference type="AlphaFoldDB" id="A0A5E4X175"/>
<organism evidence="2 3">
    <name type="scientific">Pandoraea fibrosis</name>
    <dbReference type="NCBI Taxonomy" id="1891094"/>
    <lineage>
        <taxon>Bacteria</taxon>
        <taxon>Pseudomonadati</taxon>
        <taxon>Pseudomonadota</taxon>
        <taxon>Betaproteobacteria</taxon>
        <taxon>Burkholderiales</taxon>
        <taxon>Burkholderiaceae</taxon>
        <taxon>Pandoraea</taxon>
    </lineage>
</organism>
<sequence>MPLFAIIASVLNTALGFMFRASVVKWATFFALWYVVSEFVVALKSSNLFPQVSKLNEVFSGIPTGVWYWLDLFAVSQGAPMIVSAMAARFLIRRLPIIG</sequence>
<evidence type="ECO:0000313" key="2">
    <source>
        <dbReference type="EMBL" id="VVE29999.1"/>
    </source>
</evidence>
<proteinExistence type="predicted"/>
<dbReference type="RefSeq" id="WP_125348261.1">
    <property type="nucleotide sequence ID" value="NZ_CABPRW010000008.1"/>
</dbReference>
<evidence type="ECO:0000313" key="3">
    <source>
        <dbReference type="Proteomes" id="UP000382577"/>
    </source>
</evidence>
<reference evidence="2 3" key="1">
    <citation type="submission" date="2019-08" db="EMBL/GenBank/DDBJ databases">
        <authorList>
            <person name="Peeters C."/>
        </authorList>
    </citation>
    <scope>NUCLEOTIDE SEQUENCE [LARGE SCALE GENOMIC DNA]</scope>
    <source>
        <strain evidence="2 3">LMG 31113</strain>
    </source>
</reference>
<dbReference type="EMBL" id="CABPRW010000008">
    <property type="protein sequence ID" value="VVE29999.1"/>
    <property type="molecule type" value="Genomic_DNA"/>
</dbReference>
<dbReference type="Proteomes" id="UP000382577">
    <property type="component" value="Unassembled WGS sequence"/>
</dbReference>
<protein>
    <recommendedName>
        <fullName evidence="4">DUF2523 domain-containing protein</fullName>
    </recommendedName>
</protein>
<gene>
    <name evidence="2" type="ORF">PFI31113_03560</name>
</gene>
<evidence type="ECO:0000256" key="1">
    <source>
        <dbReference type="SAM" id="Phobius"/>
    </source>
</evidence>
<accession>A0A5E4X175</accession>
<feature type="transmembrane region" description="Helical" evidence="1">
    <location>
        <begin position="66"/>
        <end position="92"/>
    </location>
</feature>
<dbReference type="InterPro" id="IPR019670">
    <property type="entry name" value="DUF2523"/>
</dbReference>
<keyword evidence="1" id="KW-1133">Transmembrane helix</keyword>
<evidence type="ECO:0008006" key="4">
    <source>
        <dbReference type="Google" id="ProtNLM"/>
    </source>
</evidence>
<keyword evidence="1" id="KW-0812">Transmembrane</keyword>
<name>A0A5E4X175_9BURK</name>
<feature type="transmembrane region" description="Helical" evidence="1">
    <location>
        <begin position="26"/>
        <end position="45"/>
    </location>
</feature>
<keyword evidence="1" id="KW-0472">Membrane</keyword>
<dbReference type="Pfam" id="PF10734">
    <property type="entry name" value="DUF2523"/>
    <property type="match status" value="1"/>
</dbReference>